<organism evidence="5">
    <name type="scientific">Grosmannia clavigera (strain kw1407 / UAMH 11150)</name>
    <name type="common">Blue stain fungus</name>
    <name type="synonym">Graphiocladiella clavigera</name>
    <dbReference type="NCBI Taxonomy" id="655863"/>
    <lineage>
        <taxon>Eukaryota</taxon>
        <taxon>Fungi</taxon>
        <taxon>Dikarya</taxon>
        <taxon>Ascomycota</taxon>
        <taxon>Pezizomycotina</taxon>
        <taxon>Sordariomycetes</taxon>
        <taxon>Sordariomycetidae</taxon>
        <taxon>Ophiostomatales</taxon>
        <taxon>Ophiostomataceae</taxon>
        <taxon>Leptographium</taxon>
    </lineage>
</organism>
<dbReference type="RefSeq" id="XP_014172934.1">
    <property type="nucleotide sequence ID" value="XM_014317459.1"/>
</dbReference>
<sequence length="511" mass="55229">MDHCAAVLRNFPPTAGNAASLYDDVYDKLIKAHINRVQRLFKDSAAVVAAHAIELLNSLDPATHTYSYLSLIDTILPADAALYDSSEPIVAEKILAFLMAFDPRQVRYVGSAFTHLFTAVGSGRIIPASIAVEALAQALQKLDPSGAMLTSNHLALARLAYHTDNALPALAALNKDIVFFPGAAPHRETERLCSLSLPPPSFISKDTGLTLPLKSTQVLDFDHLVGLLNCSVRDWEASHAAFARVISHPTRDNGVSKIMIEAHKKWVLTGLLLNGKVPTTPPNTTPYVSKAFSVVNKAYVQMAENFESPSAEMLVAEATPSTGVFLADGNESLVKEVLSAHPKWQIAHLRKVYVTVSIADIRTTIKDSPPTTVPGSDAETESLLQGMIDTGMIRAAIRRPAAAAAAAAAEGEAAGASENTYLEFLPEEEMTEADFAKEMAVAVKRIRVLKPLYKVTNEQLSLNRDYLKQVLRDQKREKEAAEREGTGAGSSIGDGLFYEADPDDEDLMTGP</sequence>
<dbReference type="InterPro" id="IPR055089">
    <property type="entry name" value="COP9_N"/>
</dbReference>
<dbReference type="STRING" id="655863.F0XFA6"/>
<dbReference type="InParanoid" id="F0XFA6"/>
<feature type="region of interest" description="Disordered" evidence="2">
    <location>
        <begin position="473"/>
        <end position="511"/>
    </location>
</feature>
<dbReference type="GO" id="GO:0008180">
    <property type="term" value="C:COP9 signalosome"/>
    <property type="evidence" value="ECO:0007669"/>
    <property type="project" value="TreeGrafter"/>
</dbReference>
<name>F0XFA6_GROCL</name>
<dbReference type="Proteomes" id="UP000007796">
    <property type="component" value="Unassembled WGS sequence"/>
</dbReference>
<proteinExistence type="predicted"/>
<gene>
    <name evidence="4" type="ORF">CMQ_380</name>
</gene>
<dbReference type="Pfam" id="PF22788">
    <property type="entry name" value="COP9_hel_rpt"/>
    <property type="match status" value="2"/>
</dbReference>
<dbReference type="PANTHER" id="PTHR10758">
    <property type="entry name" value="26S PROTEASOME NON-ATPASE REGULATORY SUBUNIT 3/COP9 SIGNALOSOME COMPLEX SUBUNIT 3"/>
    <property type="match status" value="1"/>
</dbReference>
<feature type="compositionally biased region" description="Basic and acidic residues" evidence="2">
    <location>
        <begin position="473"/>
        <end position="485"/>
    </location>
</feature>
<dbReference type="HOGENOM" id="CLU_028825_1_0_1"/>
<reference evidence="4 5" key="1">
    <citation type="journal article" date="2011" name="Proc. Natl. Acad. Sci. U.S.A.">
        <title>Genome and transcriptome analyses of the mountain pine beetle-fungal symbiont Grosmannia clavigera, a lodgepole pine pathogen.</title>
        <authorList>
            <person name="DiGuistini S."/>
            <person name="Wang Y."/>
            <person name="Liao N.Y."/>
            <person name="Taylor G."/>
            <person name="Tanguay P."/>
            <person name="Feau N."/>
            <person name="Henrissat B."/>
            <person name="Chan S.K."/>
            <person name="Hesse-Orce U."/>
            <person name="Alamouti S.M."/>
            <person name="Tsui C.K.M."/>
            <person name="Docking R.T."/>
            <person name="Levasseur A."/>
            <person name="Haridas S."/>
            <person name="Robertson G."/>
            <person name="Birol I."/>
            <person name="Holt R.A."/>
            <person name="Marra M.A."/>
            <person name="Hamelin R.C."/>
            <person name="Hirst M."/>
            <person name="Jones S.J.M."/>
            <person name="Bohlmann J."/>
            <person name="Breuil C."/>
        </authorList>
    </citation>
    <scope>NUCLEOTIDE SEQUENCE [LARGE SCALE GENOMIC DNA]</scope>
    <source>
        <strain evidence="5">kw1407 / UAMH 11150</strain>
    </source>
</reference>
<evidence type="ECO:0000313" key="5">
    <source>
        <dbReference type="Proteomes" id="UP000007796"/>
    </source>
</evidence>
<evidence type="ECO:0000256" key="1">
    <source>
        <dbReference type="ARBA" id="ARBA00022490"/>
    </source>
</evidence>
<keyword evidence="1" id="KW-0963">Cytoplasm</keyword>
<feature type="domain" description="COP9 signalosome complex subunit 3 N-terminal helical repeats" evidence="3">
    <location>
        <begin position="214"/>
        <end position="286"/>
    </location>
</feature>
<dbReference type="GeneID" id="25976940"/>
<accession>F0XFA6</accession>
<dbReference type="InterPro" id="IPR050756">
    <property type="entry name" value="CSN3"/>
</dbReference>
<dbReference type="GO" id="GO:0006511">
    <property type="term" value="P:ubiquitin-dependent protein catabolic process"/>
    <property type="evidence" value="ECO:0007669"/>
    <property type="project" value="TreeGrafter"/>
</dbReference>
<feature type="domain" description="COP9 signalosome complex subunit 3 N-terminal helical repeats" evidence="3">
    <location>
        <begin position="49"/>
        <end position="178"/>
    </location>
</feature>
<keyword evidence="5" id="KW-1185">Reference proteome</keyword>
<protein>
    <submittedName>
        <fullName evidence="4">Cop9 subunit</fullName>
    </submittedName>
</protein>
<dbReference type="AlphaFoldDB" id="F0XFA6"/>
<dbReference type="eggNOG" id="KOG2582">
    <property type="taxonomic scope" value="Eukaryota"/>
</dbReference>
<dbReference type="EMBL" id="GL629765">
    <property type="protein sequence ID" value="EFX03452.1"/>
    <property type="molecule type" value="Genomic_DNA"/>
</dbReference>
<feature type="compositionally biased region" description="Acidic residues" evidence="2">
    <location>
        <begin position="500"/>
        <end position="511"/>
    </location>
</feature>
<evidence type="ECO:0000259" key="3">
    <source>
        <dbReference type="Pfam" id="PF22788"/>
    </source>
</evidence>
<evidence type="ECO:0000313" key="4">
    <source>
        <dbReference type="EMBL" id="EFX03452.1"/>
    </source>
</evidence>
<dbReference type="OrthoDB" id="29061at2759"/>
<evidence type="ECO:0000256" key="2">
    <source>
        <dbReference type="SAM" id="MobiDB-lite"/>
    </source>
</evidence>
<dbReference type="PANTHER" id="PTHR10758:SF1">
    <property type="entry name" value="COP9 SIGNALOSOME COMPLEX SUBUNIT 3"/>
    <property type="match status" value="1"/>
</dbReference>